<sequence length="192" mass="22131">MSFPGNAPESKDKTHAIHKQIGILEVVQVILDLNIVISWWVETGFSTQWCFENFIQHRSMRRARDVRDQLQGLMERVEMEIVSCGMDSVVIRKAVTAGFFYHTARFSKGGNYKTVKHQQTVMVHPNSGLFEEQPRWLIYHELVFTTKEFMRQVIEIENGWLLEAAPHYYKAKELEDASSKKMPKGVGKSAGN</sequence>
<evidence type="ECO:0000259" key="2">
    <source>
        <dbReference type="Pfam" id="PF07717"/>
    </source>
</evidence>
<proteinExistence type="predicted"/>
<dbReference type="KEGG" id="spu:115929089"/>
<reference evidence="4" key="1">
    <citation type="submission" date="2015-02" db="EMBL/GenBank/DDBJ databases">
        <title>Genome sequencing for Strongylocentrotus purpuratus.</title>
        <authorList>
            <person name="Murali S."/>
            <person name="Liu Y."/>
            <person name="Vee V."/>
            <person name="English A."/>
            <person name="Wang M."/>
            <person name="Skinner E."/>
            <person name="Han Y."/>
            <person name="Muzny D.M."/>
            <person name="Worley K.C."/>
            <person name="Gibbs R.A."/>
        </authorList>
    </citation>
    <scope>NUCLEOTIDE SEQUENCE</scope>
</reference>
<evidence type="ECO:0000256" key="1">
    <source>
        <dbReference type="ARBA" id="ARBA00047984"/>
    </source>
</evidence>
<dbReference type="RefSeq" id="XP_030853110.1">
    <property type="nucleotide sequence ID" value="XM_030997250.1"/>
</dbReference>
<feature type="domain" description="DEAD-box helicase OB fold" evidence="2">
    <location>
        <begin position="91"/>
        <end position="168"/>
    </location>
</feature>
<dbReference type="AlphaFoldDB" id="A0A7M7PPE0"/>
<dbReference type="OrthoDB" id="10253254at2759"/>
<dbReference type="InParanoid" id="A0A7M7PPE0"/>
<comment type="catalytic activity">
    <reaction evidence="1">
        <text>ATP + H2O = ADP + phosphate + H(+)</text>
        <dbReference type="Rhea" id="RHEA:13065"/>
        <dbReference type="ChEBI" id="CHEBI:15377"/>
        <dbReference type="ChEBI" id="CHEBI:15378"/>
        <dbReference type="ChEBI" id="CHEBI:30616"/>
        <dbReference type="ChEBI" id="CHEBI:43474"/>
        <dbReference type="ChEBI" id="CHEBI:456216"/>
        <dbReference type="EC" id="3.6.4.13"/>
    </reaction>
</comment>
<dbReference type="PANTHER" id="PTHR18934:SF83">
    <property type="entry name" value="PRE-MRNA-SPLICING FACTOR ATP-DEPENDENT RNA HELICASE DHX16"/>
    <property type="match status" value="1"/>
</dbReference>
<protein>
    <recommendedName>
        <fullName evidence="2">DEAD-box helicase OB fold domain-containing protein</fullName>
    </recommendedName>
</protein>
<evidence type="ECO:0000313" key="3">
    <source>
        <dbReference type="EnsemblMetazoa" id="XP_030853110"/>
    </source>
</evidence>
<keyword evidence="4" id="KW-1185">Reference proteome</keyword>
<organism evidence="3 4">
    <name type="scientific">Strongylocentrotus purpuratus</name>
    <name type="common">Purple sea urchin</name>
    <dbReference type="NCBI Taxonomy" id="7668"/>
    <lineage>
        <taxon>Eukaryota</taxon>
        <taxon>Metazoa</taxon>
        <taxon>Echinodermata</taxon>
        <taxon>Eleutherozoa</taxon>
        <taxon>Echinozoa</taxon>
        <taxon>Echinoidea</taxon>
        <taxon>Euechinoidea</taxon>
        <taxon>Echinacea</taxon>
        <taxon>Camarodonta</taxon>
        <taxon>Echinidea</taxon>
        <taxon>Strongylocentrotidae</taxon>
        <taxon>Strongylocentrotus</taxon>
    </lineage>
</organism>
<dbReference type="PANTHER" id="PTHR18934">
    <property type="entry name" value="ATP-DEPENDENT RNA HELICASE"/>
    <property type="match status" value="1"/>
</dbReference>
<dbReference type="GO" id="GO:0003724">
    <property type="term" value="F:RNA helicase activity"/>
    <property type="evidence" value="ECO:0007669"/>
    <property type="project" value="UniProtKB-EC"/>
</dbReference>
<accession>A0A7M7PPE0</accession>
<dbReference type="InterPro" id="IPR011709">
    <property type="entry name" value="DEAD-box_helicase_OB_fold"/>
</dbReference>
<reference evidence="3" key="2">
    <citation type="submission" date="2021-01" db="UniProtKB">
        <authorList>
            <consortium name="EnsemblMetazoa"/>
        </authorList>
    </citation>
    <scope>IDENTIFICATION</scope>
</reference>
<name>A0A7M7PPE0_STRPU</name>
<dbReference type="EnsemblMetazoa" id="XM_030997250">
    <property type="protein sequence ID" value="XP_030853110"/>
    <property type="gene ID" value="LOC115929089"/>
</dbReference>
<dbReference type="GeneID" id="115929089"/>
<dbReference type="Proteomes" id="UP000007110">
    <property type="component" value="Unassembled WGS sequence"/>
</dbReference>
<dbReference type="Pfam" id="PF07717">
    <property type="entry name" value="OB_NTP_bind"/>
    <property type="match status" value="1"/>
</dbReference>
<evidence type="ECO:0000313" key="4">
    <source>
        <dbReference type="Proteomes" id="UP000007110"/>
    </source>
</evidence>